<keyword evidence="1" id="KW-0472">Membrane</keyword>
<dbReference type="Proteomes" id="UP000601768">
    <property type="component" value="Unassembled WGS sequence"/>
</dbReference>
<keyword evidence="1" id="KW-1133">Transmembrane helix</keyword>
<reference evidence="2" key="1">
    <citation type="journal article" date="2018" name="Int. J. Syst. Evol. Microbiol.">
        <title>Neptunicella marina gen. nov., sp. nov., isolated from surface seawater.</title>
        <authorList>
            <person name="Liu X."/>
            <person name="Lai Q."/>
            <person name="Du Y."/>
            <person name="Zhang X."/>
            <person name="Liu Z."/>
            <person name="Sun F."/>
            <person name="Shao Z."/>
        </authorList>
    </citation>
    <scope>NUCLEOTIDE SEQUENCE</scope>
    <source>
        <strain evidence="2">S27-2</strain>
    </source>
</reference>
<dbReference type="RefSeq" id="WP_186504819.1">
    <property type="nucleotide sequence ID" value="NZ_JACNEP010000001.1"/>
</dbReference>
<dbReference type="AlphaFoldDB" id="A0A8J6IMV2"/>
<evidence type="ECO:0000256" key="1">
    <source>
        <dbReference type="SAM" id="Phobius"/>
    </source>
</evidence>
<accession>A0A8J6IMV2</accession>
<comment type="caution">
    <text evidence="2">The sequence shown here is derived from an EMBL/GenBank/DDBJ whole genome shotgun (WGS) entry which is preliminary data.</text>
</comment>
<sequence>MLSQYYEQIDAISLDLCLVVLFALMGMAIHDVLKKNDVPKIGRYITFGVLMFGAFGFLVKGIIKLVLAN</sequence>
<dbReference type="Pfam" id="PF10981">
    <property type="entry name" value="DUF2788"/>
    <property type="match status" value="1"/>
</dbReference>
<organism evidence="2 3">
    <name type="scientific">Neptunicella marina</name>
    <dbReference type="NCBI Taxonomy" id="2125989"/>
    <lineage>
        <taxon>Bacteria</taxon>
        <taxon>Pseudomonadati</taxon>
        <taxon>Pseudomonadota</taxon>
        <taxon>Gammaproteobacteria</taxon>
        <taxon>Alteromonadales</taxon>
        <taxon>Alteromonadaceae</taxon>
        <taxon>Neptunicella</taxon>
    </lineage>
</organism>
<keyword evidence="1" id="KW-0812">Transmembrane</keyword>
<gene>
    <name evidence="2" type="ORF">H8B19_00485</name>
</gene>
<dbReference type="EMBL" id="JACNEP010000001">
    <property type="protein sequence ID" value="MBC3764341.1"/>
    <property type="molecule type" value="Genomic_DNA"/>
</dbReference>
<protein>
    <submittedName>
        <fullName evidence="2">DUF2788 domain-containing protein</fullName>
    </submittedName>
</protein>
<evidence type="ECO:0000313" key="3">
    <source>
        <dbReference type="Proteomes" id="UP000601768"/>
    </source>
</evidence>
<keyword evidence="3" id="KW-1185">Reference proteome</keyword>
<name>A0A8J6IMV2_9ALTE</name>
<proteinExistence type="predicted"/>
<reference evidence="2" key="2">
    <citation type="submission" date="2020-08" db="EMBL/GenBank/DDBJ databases">
        <authorList>
            <person name="Lai Q."/>
        </authorList>
    </citation>
    <scope>NUCLEOTIDE SEQUENCE</scope>
    <source>
        <strain evidence="2">S27-2</strain>
    </source>
</reference>
<feature type="transmembrane region" description="Helical" evidence="1">
    <location>
        <begin position="12"/>
        <end position="33"/>
    </location>
</feature>
<evidence type="ECO:0000313" key="2">
    <source>
        <dbReference type="EMBL" id="MBC3764341.1"/>
    </source>
</evidence>
<feature type="transmembrane region" description="Helical" evidence="1">
    <location>
        <begin position="45"/>
        <end position="67"/>
    </location>
</feature>
<dbReference type="InterPro" id="IPR021249">
    <property type="entry name" value="DUF2788"/>
</dbReference>